<evidence type="ECO:0000256" key="1">
    <source>
        <dbReference type="ARBA" id="ARBA00006814"/>
    </source>
</evidence>
<name>A0A1E7JV58_9ACTN</name>
<comment type="caution">
    <text evidence="5">The sequence shown here is derived from an EMBL/GenBank/DDBJ whole genome shotgun (WGS) entry which is preliminary data.</text>
</comment>
<sequence>MADDAFGPEVVAAMRGRTLPEGVHIADFGIRGMDLAYRLLDGYDVAVLVDAAPRGGEPGTVHLIDPGPPDAAPEAAERTLPQAHGMDPVQVLALARQLGDGTGALPRVLVLGCEPAVRMRGDEPDVVVGLSGPVRDAVRRAADMLESLTAELLLDPRRDLSTPAVGR</sequence>
<dbReference type="EMBL" id="LJGT01000036">
    <property type="protein sequence ID" value="OEU93837.1"/>
    <property type="molecule type" value="Genomic_DNA"/>
</dbReference>
<comment type="similarity">
    <text evidence="1">Belongs to the peptidase A31 family.</text>
</comment>
<reference evidence="5 6" key="1">
    <citation type="journal article" date="2016" name="Front. Microbiol.">
        <title>Comparative Genomics Analysis of Streptomyces Species Reveals Their Adaptation to the Marine Environment and Their Diversity at the Genomic Level.</title>
        <authorList>
            <person name="Tian X."/>
            <person name="Zhang Z."/>
            <person name="Yang T."/>
            <person name="Chen M."/>
            <person name="Li J."/>
            <person name="Chen F."/>
            <person name="Yang J."/>
            <person name="Li W."/>
            <person name="Zhang B."/>
            <person name="Zhang Z."/>
            <person name="Wu J."/>
            <person name="Zhang C."/>
            <person name="Long L."/>
            <person name="Xiao J."/>
        </authorList>
    </citation>
    <scope>NUCLEOTIDE SEQUENCE [LARGE SCALE GENOMIC DNA]</scope>
    <source>
        <strain evidence="5 6">SCSIO 10390</strain>
    </source>
</reference>
<keyword evidence="4" id="KW-0378">Hydrolase</keyword>
<evidence type="ECO:0008006" key="7">
    <source>
        <dbReference type="Google" id="ProtNLM"/>
    </source>
</evidence>
<evidence type="ECO:0000256" key="2">
    <source>
        <dbReference type="ARBA" id="ARBA00022670"/>
    </source>
</evidence>
<dbReference type="InterPro" id="IPR000671">
    <property type="entry name" value="Peptidase_A31"/>
</dbReference>
<dbReference type="PATRIC" id="fig|933944.5.peg.2355"/>
<dbReference type="OrthoDB" id="3828930at2"/>
<dbReference type="PANTHER" id="PTHR30302:SF1">
    <property type="entry name" value="HYDROGENASE 2 MATURATION PROTEASE"/>
    <property type="match status" value="1"/>
</dbReference>
<dbReference type="GO" id="GO:0004190">
    <property type="term" value="F:aspartic-type endopeptidase activity"/>
    <property type="evidence" value="ECO:0007669"/>
    <property type="project" value="UniProtKB-KW"/>
</dbReference>
<dbReference type="InterPro" id="IPR023430">
    <property type="entry name" value="Pept_HybD-like_dom_sf"/>
</dbReference>
<dbReference type="Gene3D" id="3.40.50.1450">
    <property type="entry name" value="HybD-like"/>
    <property type="match status" value="1"/>
</dbReference>
<dbReference type="NCBIfam" id="TIGR00072">
    <property type="entry name" value="hydrog_prot"/>
    <property type="match status" value="1"/>
</dbReference>
<evidence type="ECO:0000256" key="4">
    <source>
        <dbReference type="ARBA" id="ARBA00022801"/>
    </source>
</evidence>
<keyword evidence="2" id="KW-0645">Protease</keyword>
<dbReference type="AlphaFoldDB" id="A0A1E7JV58"/>
<evidence type="ECO:0000313" key="5">
    <source>
        <dbReference type="EMBL" id="OEU93837.1"/>
    </source>
</evidence>
<dbReference type="GO" id="GO:0016485">
    <property type="term" value="P:protein processing"/>
    <property type="evidence" value="ECO:0007669"/>
    <property type="project" value="TreeGrafter"/>
</dbReference>
<organism evidence="5 6">
    <name type="scientific">Streptomyces abyssalis</name>
    <dbReference type="NCBI Taxonomy" id="933944"/>
    <lineage>
        <taxon>Bacteria</taxon>
        <taxon>Bacillati</taxon>
        <taxon>Actinomycetota</taxon>
        <taxon>Actinomycetes</taxon>
        <taxon>Kitasatosporales</taxon>
        <taxon>Streptomycetaceae</taxon>
        <taxon>Streptomyces</taxon>
    </lineage>
</organism>
<dbReference type="SUPFAM" id="SSF53163">
    <property type="entry name" value="HybD-like"/>
    <property type="match status" value="1"/>
</dbReference>
<dbReference type="PANTHER" id="PTHR30302">
    <property type="entry name" value="HYDROGENASE 1 MATURATION PROTEASE"/>
    <property type="match status" value="1"/>
</dbReference>
<proteinExistence type="inferred from homology"/>
<dbReference type="GO" id="GO:0008047">
    <property type="term" value="F:enzyme activator activity"/>
    <property type="evidence" value="ECO:0007669"/>
    <property type="project" value="InterPro"/>
</dbReference>
<gene>
    <name evidence="5" type="ORF">AN215_02660</name>
</gene>
<evidence type="ECO:0000256" key="3">
    <source>
        <dbReference type="ARBA" id="ARBA00022750"/>
    </source>
</evidence>
<protein>
    <recommendedName>
        <fullName evidence="7">Hydrogenase maturation protease</fullName>
    </recommendedName>
</protein>
<dbReference type="Proteomes" id="UP000176087">
    <property type="component" value="Unassembled WGS sequence"/>
</dbReference>
<accession>A0A1E7JV58</accession>
<evidence type="ECO:0000313" key="6">
    <source>
        <dbReference type="Proteomes" id="UP000176087"/>
    </source>
</evidence>
<keyword evidence="6" id="KW-1185">Reference proteome</keyword>
<keyword evidence="3" id="KW-0064">Aspartyl protease</keyword>
<dbReference type="STRING" id="933944.AN215_02660"/>
<dbReference type="Pfam" id="PF01750">
    <property type="entry name" value="HycI"/>
    <property type="match status" value="1"/>
</dbReference>